<feature type="transmembrane region" description="Helical" evidence="8">
    <location>
        <begin position="118"/>
        <end position="135"/>
    </location>
</feature>
<name>A0A9J6ZHR0_9BACL</name>
<dbReference type="GO" id="GO:0016020">
    <property type="term" value="C:membrane"/>
    <property type="evidence" value="ECO:0007669"/>
    <property type="project" value="UniProtKB-SubCell"/>
</dbReference>
<keyword evidence="4" id="KW-0309">Germination</keyword>
<keyword evidence="7 8" id="KW-0472">Membrane</keyword>
<dbReference type="Gene3D" id="1.20.1740.10">
    <property type="entry name" value="Amino acid/polyamine transporter I"/>
    <property type="match status" value="1"/>
</dbReference>
<dbReference type="AlphaFoldDB" id="A0A9J6ZHR0"/>
<proteinExistence type="inferred from homology"/>
<dbReference type="Pfam" id="PF03845">
    <property type="entry name" value="Spore_permease"/>
    <property type="match status" value="1"/>
</dbReference>
<dbReference type="NCBIfam" id="TIGR00912">
    <property type="entry name" value="2A0309"/>
    <property type="match status" value="1"/>
</dbReference>
<feature type="transmembrane region" description="Helical" evidence="8">
    <location>
        <begin position="12"/>
        <end position="29"/>
    </location>
</feature>
<dbReference type="PANTHER" id="PTHR34975">
    <property type="entry name" value="SPORE GERMINATION PROTEIN A2"/>
    <property type="match status" value="1"/>
</dbReference>
<evidence type="ECO:0000256" key="1">
    <source>
        <dbReference type="ARBA" id="ARBA00004141"/>
    </source>
</evidence>
<feature type="transmembrane region" description="Helical" evidence="8">
    <location>
        <begin position="335"/>
        <end position="356"/>
    </location>
</feature>
<evidence type="ECO:0000256" key="7">
    <source>
        <dbReference type="ARBA" id="ARBA00023136"/>
    </source>
</evidence>
<feature type="transmembrane region" description="Helical" evidence="8">
    <location>
        <begin position="83"/>
        <end position="106"/>
    </location>
</feature>
<feature type="transmembrane region" description="Helical" evidence="8">
    <location>
        <begin position="41"/>
        <end position="62"/>
    </location>
</feature>
<evidence type="ECO:0000256" key="2">
    <source>
        <dbReference type="ARBA" id="ARBA00007998"/>
    </source>
</evidence>
<evidence type="ECO:0000256" key="5">
    <source>
        <dbReference type="ARBA" id="ARBA00022692"/>
    </source>
</evidence>
<dbReference type="Proteomes" id="UP001056756">
    <property type="component" value="Chromosome"/>
</dbReference>
<evidence type="ECO:0000256" key="6">
    <source>
        <dbReference type="ARBA" id="ARBA00022989"/>
    </source>
</evidence>
<evidence type="ECO:0000313" key="9">
    <source>
        <dbReference type="EMBL" id="URN95722.1"/>
    </source>
</evidence>
<sequence length="367" mass="41955">MIKAENKISQFQLFFIILQSQIGIGVISLPYNVYRTSGSDAWISVFIAGLFIQCAIVIIWLLCSKYPELTVFELMVNIVGKPVAFFLKIGYIIFFFLSAILTAFQFGQKVNLWILPRTPIWVITVLLVVISVYCVKENLKVMARFFVVVSLLLVVLLSFTLFVLKDINILYLFPIGESGFFNMVKGSTKATFSYQGFELLLVVFPYCLGKSIGKLKVSLSANGFVTIFYTYLTFVTITYFGPSALKFIPEPILYLMKFRYFNIIDRVDLLFFSIWVVSVSTSFMMYLYLSSLGITHLFRKKDRTTFVYFSGAAMLIVVLLIPVNSKVIHILENFINYYGIVFIFIVPTLLLIVSVIRSKKEKEDTPV</sequence>
<feature type="transmembrane region" description="Helical" evidence="8">
    <location>
        <begin position="142"/>
        <end position="164"/>
    </location>
</feature>
<keyword evidence="5 8" id="KW-0812">Transmembrane</keyword>
<gene>
    <name evidence="9" type="ORF">NAG76_05605</name>
</gene>
<accession>A0A9J6ZHR0</accession>
<reference evidence="9" key="1">
    <citation type="submission" date="2022-05" db="EMBL/GenBank/DDBJ databases">
        <title>Novel bacterial taxa in a minimal lignocellulolytic consortium and its capacity to transform plastics disclosed by genome-resolved metagenomics.</title>
        <authorList>
            <person name="Rodriguez C.A.D."/>
            <person name="Diaz-Garcia L."/>
            <person name="Herrera K."/>
            <person name="Tarazona N.A."/>
            <person name="Sproer C."/>
            <person name="Overmann J."/>
            <person name="Jimenez D.J."/>
        </authorList>
    </citation>
    <scope>NUCLEOTIDE SEQUENCE</scope>
    <source>
        <strain evidence="9">MAG5</strain>
    </source>
</reference>
<evidence type="ECO:0000256" key="8">
    <source>
        <dbReference type="SAM" id="Phobius"/>
    </source>
</evidence>
<evidence type="ECO:0000313" key="10">
    <source>
        <dbReference type="Proteomes" id="UP001056756"/>
    </source>
</evidence>
<feature type="transmembrane region" description="Helical" evidence="8">
    <location>
        <begin position="221"/>
        <end position="241"/>
    </location>
</feature>
<keyword evidence="6 8" id="KW-1133">Transmembrane helix</keyword>
<feature type="transmembrane region" description="Helical" evidence="8">
    <location>
        <begin position="192"/>
        <end position="209"/>
    </location>
</feature>
<feature type="transmembrane region" description="Helical" evidence="8">
    <location>
        <begin position="306"/>
        <end position="323"/>
    </location>
</feature>
<comment type="subcellular location">
    <subcellularLocation>
        <location evidence="1">Membrane</location>
        <topology evidence="1">Multi-pass membrane protein</topology>
    </subcellularLocation>
</comment>
<dbReference type="EMBL" id="CP097899">
    <property type="protein sequence ID" value="URN95722.1"/>
    <property type="molecule type" value="Genomic_DNA"/>
</dbReference>
<feature type="transmembrane region" description="Helical" evidence="8">
    <location>
        <begin position="269"/>
        <end position="294"/>
    </location>
</feature>
<comment type="similarity">
    <text evidence="2">Belongs to the amino acid-polyamine-organocation (APC) superfamily. Spore germination protein (SGP) (TC 2.A.3.9) family.</text>
</comment>
<dbReference type="KEGG" id="plig:NAG76_05605"/>
<dbReference type="GO" id="GO:0009847">
    <property type="term" value="P:spore germination"/>
    <property type="evidence" value="ECO:0007669"/>
    <property type="project" value="InterPro"/>
</dbReference>
<dbReference type="PANTHER" id="PTHR34975:SF2">
    <property type="entry name" value="SPORE GERMINATION PROTEIN A2"/>
    <property type="match status" value="1"/>
</dbReference>
<dbReference type="InterPro" id="IPR004761">
    <property type="entry name" value="Spore_GerAB"/>
</dbReference>
<keyword evidence="3" id="KW-0813">Transport</keyword>
<evidence type="ECO:0000256" key="4">
    <source>
        <dbReference type="ARBA" id="ARBA00022544"/>
    </source>
</evidence>
<evidence type="ECO:0000256" key="3">
    <source>
        <dbReference type="ARBA" id="ARBA00022448"/>
    </source>
</evidence>
<organism evidence="9 10">
    <name type="scientific">Candidatus Pristimantibacillus lignocellulolyticus</name>
    <dbReference type="NCBI Taxonomy" id="2994561"/>
    <lineage>
        <taxon>Bacteria</taxon>
        <taxon>Bacillati</taxon>
        <taxon>Bacillota</taxon>
        <taxon>Bacilli</taxon>
        <taxon>Bacillales</taxon>
        <taxon>Paenibacillaceae</taxon>
        <taxon>Candidatus Pristimantibacillus</taxon>
    </lineage>
</organism>
<protein>
    <submittedName>
        <fullName evidence="9">Spore germination protein</fullName>
    </submittedName>
</protein>